<dbReference type="OrthoDB" id="771136at2759"/>
<evidence type="ECO:0000259" key="2">
    <source>
        <dbReference type="PROSITE" id="PS51767"/>
    </source>
</evidence>
<dbReference type="Gene3D" id="2.40.70.10">
    <property type="entry name" value="Acid Proteases"/>
    <property type="match status" value="1"/>
</dbReference>
<dbReference type="RefSeq" id="XP_009172752.1">
    <property type="nucleotide sequence ID" value="XM_009174488.1"/>
</dbReference>
<gene>
    <name evidence="3" type="ORF">T265_08626</name>
</gene>
<accession>A0A075A7Q1</accession>
<dbReference type="PANTHER" id="PTHR47966:SF51">
    <property type="entry name" value="BETA-SITE APP-CLEAVING ENZYME, ISOFORM A-RELATED"/>
    <property type="match status" value="1"/>
</dbReference>
<sequence>MYVSTAVHLGSYKQVFQVLLDTNSDISWVPSTETTERTLQRKTQYKKGTSKEYSAHPQPLLIDDDFQSVSGDIAFDRFQVSELIDRPLTKPFQIAGVCMNEFKFGIVTKTKVDPKLPNGVDGVLGLSRKVTYHQFGRTLLESMYEELGIKEEIFALTLCPNDNPELATGHMTFGGLCRDCHKTEFSDFRATTPERWCITFERAAELRRLQVFDNRCHGTIGRVGWCWRTRNEAIRKRILSCATGTSIEECIQHQNLRWLGRAAHAEPSLTDKSAVFRAQLRVAEAKRQPTLDLEEKYEGDYEMFGCCRCYSLSRMGTT</sequence>
<dbReference type="CDD" id="cd05471">
    <property type="entry name" value="pepsin_like"/>
    <property type="match status" value="1"/>
</dbReference>
<dbReference type="SUPFAM" id="SSF50630">
    <property type="entry name" value="Acid proteases"/>
    <property type="match status" value="1"/>
</dbReference>
<dbReference type="Proteomes" id="UP000054324">
    <property type="component" value="Unassembled WGS sequence"/>
</dbReference>
<dbReference type="AlphaFoldDB" id="A0A075A7Q1"/>
<dbReference type="InterPro" id="IPR033121">
    <property type="entry name" value="PEPTIDASE_A1"/>
</dbReference>
<dbReference type="GO" id="GO:0004190">
    <property type="term" value="F:aspartic-type endopeptidase activity"/>
    <property type="evidence" value="ECO:0007669"/>
    <property type="project" value="InterPro"/>
</dbReference>
<dbReference type="GO" id="GO:0006508">
    <property type="term" value="P:proteolysis"/>
    <property type="evidence" value="ECO:0007669"/>
    <property type="project" value="InterPro"/>
</dbReference>
<proteinExistence type="inferred from homology"/>
<protein>
    <recommendedName>
        <fullName evidence="2">Peptidase A1 domain-containing protein</fullName>
    </recommendedName>
</protein>
<dbReference type="InterPro" id="IPR001461">
    <property type="entry name" value="Aspartic_peptidase_A1"/>
</dbReference>
<dbReference type="InterPro" id="IPR021109">
    <property type="entry name" value="Peptidase_aspartic_dom_sf"/>
</dbReference>
<evidence type="ECO:0000313" key="4">
    <source>
        <dbReference type="Proteomes" id="UP000054324"/>
    </source>
</evidence>
<dbReference type="CTD" id="20322805"/>
<feature type="domain" description="Peptidase A1" evidence="2">
    <location>
        <begin position="3"/>
        <end position="318"/>
    </location>
</feature>
<dbReference type="KEGG" id="ovi:T265_08626"/>
<comment type="similarity">
    <text evidence="1">Belongs to the peptidase A1 family.</text>
</comment>
<dbReference type="PANTHER" id="PTHR47966">
    <property type="entry name" value="BETA-SITE APP-CLEAVING ENZYME, ISOFORM A-RELATED"/>
    <property type="match status" value="1"/>
</dbReference>
<dbReference type="Pfam" id="PF00026">
    <property type="entry name" value="Asp"/>
    <property type="match status" value="1"/>
</dbReference>
<dbReference type="GeneID" id="20322805"/>
<dbReference type="EMBL" id="KL596847">
    <property type="protein sequence ID" value="KER23504.1"/>
    <property type="molecule type" value="Genomic_DNA"/>
</dbReference>
<dbReference type="PROSITE" id="PS51767">
    <property type="entry name" value="PEPTIDASE_A1"/>
    <property type="match status" value="1"/>
</dbReference>
<evidence type="ECO:0000256" key="1">
    <source>
        <dbReference type="ARBA" id="ARBA00007447"/>
    </source>
</evidence>
<organism evidence="3 4">
    <name type="scientific">Opisthorchis viverrini</name>
    <name type="common">Southeast Asian liver fluke</name>
    <dbReference type="NCBI Taxonomy" id="6198"/>
    <lineage>
        <taxon>Eukaryota</taxon>
        <taxon>Metazoa</taxon>
        <taxon>Spiralia</taxon>
        <taxon>Lophotrochozoa</taxon>
        <taxon>Platyhelminthes</taxon>
        <taxon>Trematoda</taxon>
        <taxon>Digenea</taxon>
        <taxon>Opisthorchiida</taxon>
        <taxon>Opisthorchiata</taxon>
        <taxon>Opisthorchiidae</taxon>
        <taxon>Opisthorchis</taxon>
    </lineage>
</organism>
<evidence type="ECO:0000313" key="3">
    <source>
        <dbReference type="EMBL" id="KER23504.1"/>
    </source>
</evidence>
<dbReference type="InterPro" id="IPR034164">
    <property type="entry name" value="Pepsin-like_dom"/>
</dbReference>
<keyword evidence="4" id="KW-1185">Reference proteome</keyword>
<name>A0A075A7Q1_OPIVI</name>
<reference evidence="3 4" key="1">
    <citation type="submission" date="2013-11" db="EMBL/GenBank/DDBJ databases">
        <title>Opisthorchis viverrini - life in the bile duct.</title>
        <authorList>
            <person name="Young N.D."/>
            <person name="Nagarajan N."/>
            <person name="Lin S.J."/>
            <person name="Korhonen P.K."/>
            <person name="Jex A.R."/>
            <person name="Hall R.S."/>
            <person name="Safavi-Hemami H."/>
            <person name="Kaewkong W."/>
            <person name="Bertrand D."/>
            <person name="Gao S."/>
            <person name="Seet Q."/>
            <person name="Wongkham S."/>
            <person name="Teh B.T."/>
            <person name="Wongkham C."/>
            <person name="Intapan P.M."/>
            <person name="Maleewong W."/>
            <person name="Yang X."/>
            <person name="Hu M."/>
            <person name="Wang Z."/>
            <person name="Hofmann A."/>
            <person name="Sternberg P.W."/>
            <person name="Tan P."/>
            <person name="Wang J."/>
            <person name="Gasser R.B."/>
        </authorList>
    </citation>
    <scope>NUCLEOTIDE SEQUENCE [LARGE SCALE GENOMIC DNA]</scope>
</reference>